<proteinExistence type="predicted"/>
<keyword evidence="2" id="KW-1185">Reference proteome</keyword>
<protein>
    <submittedName>
        <fullName evidence="1">Uncharacterized protein</fullName>
    </submittedName>
</protein>
<reference evidence="1 2" key="1">
    <citation type="journal article" date="2022" name="DNA Res.">
        <title>Chromosomal-level genome assembly of the orchid tree Bauhinia variegata (Leguminosae; Cercidoideae) supports the allotetraploid origin hypothesis of Bauhinia.</title>
        <authorList>
            <person name="Zhong Y."/>
            <person name="Chen Y."/>
            <person name="Zheng D."/>
            <person name="Pang J."/>
            <person name="Liu Y."/>
            <person name="Luo S."/>
            <person name="Meng S."/>
            <person name="Qian L."/>
            <person name="Wei D."/>
            <person name="Dai S."/>
            <person name="Zhou R."/>
        </authorList>
    </citation>
    <scope>NUCLEOTIDE SEQUENCE [LARGE SCALE GENOMIC DNA]</scope>
    <source>
        <strain evidence="1">BV-YZ2020</strain>
    </source>
</reference>
<comment type="caution">
    <text evidence="1">The sequence shown here is derived from an EMBL/GenBank/DDBJ whole genome shotgun (WGS) entry which is preliminary data.</text>
</comment>
<organism evidence="1 2">
    <name type="scientific">Bauhinia variegata</name>
    <name type="common">Purple orchid tree</name>
    <name type="synonym">Phanera variegata</name>
    <dbReference type="NCBI Taxonomy" id="167791"/>
    <lineage>
        <taxon>Eukaryota</taxon>
        <taxon>Viridiplantae</taxon>
        <taxon>Streptophyta</taxon>
        <taxon>Embryophyta</taxon>
        <taxon>Tracheophyta</taxon>
        <taxon>Spermatophyta</taxon>
        <taxon>Magnoliopsida</taxon>
        <taxon>eudicotyledons</taxon>
        <taxon>Gunneridae</taxon>
        <taxon>Pentapetalae</taxon>
        <taxon>rosids</taxon>
        <taxon>fabids</taxon>
        <taxon>Fabales</taxon>
        <taxon>Fabaceae</taxon>
        <taxon>Cercidoideae</taxon>
        <taxon>Cercideae</taxon>
        <taxon>Bauhiniinae</taxon>
        <taxon>Bauhinia</taxon>
    </lineage>
</organism>
<gene>
    <name evidence="1" type="ORF">L6164_018959</name>
</gene>
<dbReference type="EMBL" id="CM039432">
    <property type="protein sequence ID" value="KAI4334246.1"/>
    <property type="molecule type" value="Genomic_DNA"/>
</dbReference>
<accession>A0ACB9NGC5</accession>
<evidence type="ECO:0000313" key="1">
    <source>
        <dbReference type="EMBL" id="KAI4334246.1"/>
    </source>
</evidence>
<dbReference type="Proteomes" id="UP000828941">
    <property type="component" value="Chromosome 7"/>
</dbReference>
<name>A0ACB9NGC5_BAUVA</name>
<sequence length="629" mass="70559">MISTSGSVSVLANPTSMLSLEKYRTLSQVRQIHAYFIKTNLVNHTLSVGKLISVCTRSGLPGGLEYALLIFLRIQNPTSSFFHALIRDFSKIPSVLKACGRSYALKEGQQILGQILKTHLWFDPFVTNSVVRMFLELGEIDLARWVFDNMPVRDFISWNSLIMGYLRAGEIELACELFDEMPERDLVSCNAMIYGCGKHGKCELAEKIFMMMSVRDIVTWTTMISAYVLNHHPRKGLGLFREMLSLGIQPDAPAIVSVLSAIADLGFVEEGKWIHTYIATNKINHRSSFIGSALTDMYAKCGQIENAYRIFRSFSHQRSLGDWNSMITGLAIHGLGHEAIKLFQDMEKAELKPDSITFLGLLKACNHGVLVDEGRFYFEIMQAKYKIVPKIQHYGCIVDLLGRAGHLEEALGVICNMHLDPDVLIWKAILSASAKHNNIVIGEYAASRAIELAPDDSSCYVLLSNIYAIVGRWDDVAEVRSLMKKRGVRKIPGCSSILVNGKVHEFLVGKAMDVGINGDVISKTKELVSKLKLEGYTPDLDQVLLEIEDDEKESQLALHSEKMALAFGLTNIPHSPGVPIHIVKNLRICCDCHSFMKLVSKIYNRCIIIRDQNRFHHFENGCCSCKDHW</sequence>
<evidence type="ECO:0000313" key="2">
    <source>
        <dbReference type="Proteomes" id="UP000828941"/>
    </source>
</evidence>